<dbReference type="AlphaFoldDB" id="A0A9D4NAC8"/>
<name>A0A9D4NAC8_DREPO</name>
<accession>A0A9D4NAC8</accession>
<evidence type="ECO:0000313" key="2">
    <source>
        <dbReference type="EMBL" id="KAH3890873.1"/>
    </source>
</evidence>
<organism evidence="2 3">
    <name type="scientific">Dreissena polymorpha</name>
    <name type="common">Zebra mussel</name>
    <name type="synonym">Mytilus polymorpha</name>
    <dbReference type="NCBI Taxonomy" id="45954"/>
    <lineage>
        <taxon>Eukaryota</taxon>
        <taxon>Metazoa</taxon>
        <taxon>Spiralia</taxon>
        <taxon>Lophotrochozoa</taxon>
        <taxon>Mollusca</taxon>
        <taxon>Bivalvia</taxon>
        <taxon>Autobranchia</taxon>
        <taxon>Heteroconchia</taxon>
        <taxon>Euheterodonta</taxon>
        <taxon>Imparidentia</taxon>
        <taxon>Neoheterodontei</taxon>
        <taxon>Myida</taxon>
        <taxon>Dreissenoidea</taxon>
        <taxon>Dreissenidae</taxon>
        <taxon>Dreissena</taxon>
    </lineage>
</organism>
<dbReference type="Proteomes" id="UP000828390">
    <property type="component" value="Unassembled WGS sequence"/>
</dbReference>
<evidence type="ECO:0000313" key="3">
    <source>
        <dbReference type="Proteomes" id="UP000828390"/>
    </source>
</evidence>
<dbReference type="EMBL" id="JAIWYP010000001">
    <property type="protein sequence ID" value="KAH3890873.1"/>
    <property type="molecule type" value="Genomic_DNA"/>
</dbReference>
<feature type="compositionally biased region" description="Polar residues" evidence="1">
    <location>
        <begin position="46"/>
        <end position="69"/>
    </location>
</feature>
<evidence type="ECO:0000256" key="1">
    <source>
        <dbReference type="SAM" id="MobiDB-lite"/>
    </source>
</evidence>
<reference evidence="2" key="1">
    <citation type="journal article" date="2019" name="bioRxiv">
        <title>The Genome of the Zebra Mussel, Dreissena polymorpha: A Resource for Invasive Species Research.</title>
        <authorList>
            <person name="McCartney M.A."/>
            <person name="Auch B."/>
            <person name="Kono T."/>
            <person name="Mallez S."/>
            <person name="Zhang Y."/>
            <person name="Obille A."/>
            <person name="Becker A."/>
            <person name="Abrahante J.E."/>
            <person name="Garbe J."/>
            <person name="Badalamenti J.P."/>
            <person name="Herman A."/>
            <person name="Mangelson H."/>
            <person name="Liachko I."/>
            <person name="Sullivan S."/>
            <person name="Sone E.D."/>
            <person name="Koren S."/>
            <person name="Silverstein K.A.T."/>
            <person name="Beckman K.B."/>
            <person name="Gohl D.M."/>
        </authorList>
    </citation>
    <scope>NUCLEOTIDE SEQUENCE</scope>
    <source>
        <strain evidence="2">Duluth1</strain>
        <tissue evidence="2">Whole animal</tissue>
    </source>
</reference>
<sequence length="69" mass="7530">MSHFTDLIVELYLSPLACVALKSPSLYATISGELLLDNPDPMGTKFENSTSGFPMQTSNFNSLSNNTRT</sequence>
<protein>
    <submittedName>
        <fullName evidence="2">Uncharacterized protein</fullName>
    </submittedName>
</protein>
<proteinExistence type="predicted"/>
<keyword evidence="3" id="KW-1185">Reference proteome</keyword>
<comment type="caution">
    <text evidence="2">The sequence shown here is derived from an EMBL/GenBank/DDBJ whole genome shotgun (WGS) entry which is preliminary data.</text>
</comment>
<reference evidence="2" key="2">
    <citation type="submission" date="2020-11" db="EMBL/GenBank/DDBJ databases">
        <authorList>
            <person name="McCartney M.A."/>
            <person name="Auch B."/>
            <person name="Kono T."/>
            <person name="Mallez S."/>
            <person name="Becker A."/>
            <person name="Gohl D.M."/>
            <person name="Silverstein K.A.T."/>
            <person name="Koren S."/>
            <person name="Bechman K.B."/>
            <person name="Herman A."/>
            <person name="Abrahante J.E."/>
            <person name="Garbe J."/>
        </authorList>
    </citation>
    <scope>NUCLEOTIDE SEQUENCE</scope>
    <source>
        <strain evidence="2">Duluth1</strain>
        <tissue evidence="2">Whole animal</tissue>
    </source>
</reference>
<feature type="region of interest" description="Disordered" evidence="1">
    <location>
        <begin position="45"/>
        <end position="69"/>
    </location>
</feature>
<gene>
    <name evidence="2" type="ORF">DPMN_014962</name>
</gene>